<evidence type="ECO:0000313" key="6">
    <source>
        <dbReference type="EMBL" id="HFI92798.1"/>
    </source>
</evidence>
<proteinExistence type="predicted"/>
<dbReference type="Gene3D" id="2.40.50.140">
    <property type="entry name" value="Nucleic acid-binding proteins"/>
    <property type="match status" value="1"/>
</dbReference>
<dbReference type="InterPro" id="IPR036127">
    <property type="entry name" value="CcmE-like_sf"/>
</dbReference>
<evidence type="ECO:0000256" key="3">
    <source>
        <dbReference type="ARBA" id="ARBA00022748"/>
    </source>
</evidence>
<comment type="subcellular location">
    <subcellularLocation>
        <location evidence="1">Membrane</location>
    </subcellularLocation>
</comment>
<dbReference type="GO" id="GO:0020037">
    <property type="term" value="F:heme binding"/>
    <property type="evidence" value="ECO:0007669"/>
    <property type="project" value="InterPro"/>
</dbReference>
<keyword evidence="5" id="KW-0812">Transmembrane</keyword>
<comment type="caution">
    <text evidence="6">The sequence shown here is derived from an EMBL/GenBank/DDBJ whole genome shotgun (WGS) entry which is preliminary data.</text>
</comment>
<keyword evidence="2" id="KW-0349">Heme</keyword>
<dbReference type="RefSeq" id="WP_304144349.1">
    <property type="nucleotide sequence ID" value="NZ_JAOAIE010000038.1"/>
</dbReference>
<evidence type="ECO:0000256" key="2">
    <source>
        <dbReference type="ARBA" id="ARBA00022617"/>
    </source>
</evidence>
<keyword evidence="5" id="KW-1133">Transmembrane helix</keyword>
<keyword evidence="3" id="KW-0201">Cytochrome c-type biogenesis</keyword>
<keyword evidence="2" id="KW-0479">Metal-binding</keyword>
<evidence type="ECO:0000256" key="1">
    <source>
        <dbReference type="ARBA" id="ARBA00004370"/>
    </source>
</evidence>
<dbReference type="GO" id="GO:0017004">
    <property type="term" value="P:cytochrome complex assembly"/>
    <property type="evidence" value="ECO:0007669"/>
    <property type="project" value="UniProtKB-KW"/>
</dbReference>
<dbReference type="GO" id="GO:0017003">
    <property type="term" value="P:protein-heme linkage"/>
    <property type="evidence" value="ECO:0007669"/>
    <property type="project" value="InterPro"/>
</dbReference>
<dbReference type="EMBL" id="DSUJ01000011">
    <property type="protein sequence ID" value="HFI92798.1"/>
    <property type="molecule type" value="Genomic_DNA"/>
</dbReference>
<dbReference type="SUPFAM" id="SSF82093">
    <property type="entry name" value="Heme chaperone CcmE"/>
    <property type="match status" value="1"/>
</dbReference>
<keyword evidence="4 5" id="KW-0472">Membrane</keyword>
<protein>
    <submittedName>
        <fullName evidence="6">Cytochrome c maturation protein CcmE</fullName>
    </submittedName>
</protein>
<organism evidence="6">
    <name type="scientific">Ignavibacterium album</name>
    <dbReference type="NCBI Taxonomy" id="591197"/>
    <lineage>
        <taxon>Bacteria</taxon>
        <taxon>Pseudomonadati</taxon>
        <taxon>Ignavibacteriota</taxon>
        <taxon>Ignavibacteria</taxon>
        <taxon>Ignavibacteriales</taxon>
        <taxon>Ignavibacteriaceae</taxon>
        <taxon>Ignavibacterium</taxon>
    </lineage>
</organism>
<accession>A0A7V2ZN06</accession>
<dbReference type="InterPro" id="IPR004329">
    <property type="entry name" value="CcmE"/>
</dbReference>
<reference evidence="6" key="1">
    <citation type="journal article" date="2020" name="mSystems">
        <title>Genome- and Community-Level Interaction Insights into Carbon Utilization and Element Cycling Functions of Hydrothermarchaeota in Hydrothermal Sediment.</title>
        <authorList>
            <person name="Zhou Z."/>
            <person name="Liu Y."/>
            <person name="Xu W."/>
            <person name="Pan J."/>
            <person name="Luo Z.H."/>
            <person name="Li M."/>
        </authorList>
    </citation>
    <scope>NUCLEOTIDE SEQUENCE [LARGE SCALE GENOMIC DNA]</scope>
    <source>
        <strain evidence="6">SpSt-479</strain>
    </source>
</reference>
<sequence>MKNKYIFGGIIIALFLGIMGYLFTQSNIKYESDFSVVKATDKTVKATGSWVKEKSYEMNNEARTFTFYMVDEKGNEMKVVYEGAMPNNFESATSVVVTGTYKNGYFHAKDILTKCPSKYQDQQSAQTSSM</sequence>
<keyword evidence="2" id="KW-0408">Iron</keyword>
<dbReference type="AlphaFoldDB" id="A0A7V2ZN06"/>
<evidence type="ECO:0000256" key="5">
    <source>
        <dbReference type="SAM" id="Phobius"/>
    </source>
</evidence>
<name>A0A7V2ZN06_9BACT</name>
<gene>
    <name evidence="6" type="ORF">ENS31_14865</name>
</gene>
<evidence type="ECO:0000256" key="4">
    <source>
        <dbReference type="ARBA" id="ARBA00023136"/>
    </source>
</evidence>
<feature type="transmembrane region" description="Helical" evidence="5">
    <location>
        <begin position="6"/>
        <end position="24"/>
    </location>
</feature>
<dbReference type="InterPro" id="IPR012340">
    <property type="entry name" value="NA-bd_OB-fold"/>
</dbReference>
<dbReference type="Pfam" id="PF03100">
    <property type="entry name" value="CcmE"/>
    <property type="match status" value="1"/>
</dbReference>
<dbReference type="GO" id="GO:0005886">
    <property type="term" value="C:plasma membrane"/>
    <property type="evidence" value="ECO:0007669"/>
    <property type="project" value="InterPro"/>
</dbReference>